<dbReference type="InterPro" id="IPR055414">
    <property type="entry name" value="LRR_R13L4/SHOC2-like"/>
</dbReference>
<keyword evidence="1" id="KW-0433">Leucine-rich repeat</keyword>
<feature type="domain" description="Disease resistance R13L4/SHOC-2-like LRR" evidence="9">
    <location>
        <begin position="940"/>
        <end position="1090"/>
    </location>
</feature>
<protein>
    <submittedName>
        <fullName evidence="11">Uncharacterized protein</fullName>
    </submittedName>
</protein>
<evidence type="ECO:0000256" key="2">
    <source>
        <dbReference type="ARBA" id="ARBA00022737"/>
    </source>
</evidence>
<dbReference type="InterPro" id="IPR032675">
    <property type="entry name" value="LRR_dom_sf"/>
</dbReference>
<evidence type="ECO:0000313" key="12">
    <source>
        <dbReference type="Proteomes" id="UP000291084"/>
    </source>
</evidence>
<dbReference type="GO" id="GO:0043531">
    <property type="term" value="F:ADP binding"/>
    <property type="evidence" value="ECO:0007669"/>
    <property type="project" value="InterPro"/>
</dbReference>
<dbReference type="Pfam" id="PF18052">
    <property type="entry name" value="Rx_N"/>
    <property type="match status" value="1"/>
</dbReference>
<keyword evidence="4" id="KW-0611">Plant defense</keyword>
<evidence type="ECO:0000256" key="4">
    <source>
        <dbReference type="ARBA" id="ARBA00022821"/>
    </source>
</evidence>
<dbReference type="PRINTS" id="PR00364">
    <property type="entry name" value="DISEASERSIST"/>
</dbReference>
<evidence type="ECO:0000259" key="9">
    <source>
        <dbReference type="Pfam" id="PF23598"/>
    </source>
</evidence>
<dbReference type="Gene3D" id="1.10.10.10">
    <property type="entry name" value="Winged helix-like DNA-binding domain superfamily/Winged helix DNA-binding domain"/>
    <property type="match status" value="1"/>
</dbReference>
<dbReference type="EMBL" id="AP015043">
    <property type="protein sequence ID" value="BAT99737.1"/>
    <property type="molecule type" value="Genomic_DNA"/>
</dbReference>
<dbReference type="FunFam" id="3.40.50.300:FF:001091">
    <property type="entry name" value="Probable disease resistance protein At1g61300"/>
    <property type="match status" value="1"/>
</dbReference>
<dbReference type="Pfam" id="PF23598">
    <property type="entry name" value="LRR_14"/>
    <property type="match status" value="1"/>
</dbReference>
<dbReference type="InterPro" id="IPR058922">
    <property type="entry name" value="WHD_DRP"/>
</dbReference>
<dbReference type="OrthoDB" id="2973320at2759"/>
<dbReference type="Gene3D" id="1.10.8.430">
    <property type="entry name" value="Helical domain of apoptotic protease-activating factors"/>
    <property type="match status" value="1"/>
</dbReference>
<evidence type="ECO:0000256" key="1">
    <source>
        <dbReference type="ARBA" id="ARBA00022614"/>
    </source>
</evidence>
<dbReference type="Gene3D" id="3.40.50.300">
    <property type="entry name" value="P-loop containing nucleotide triphosphate hydrolases"/>
    <property type="match status" value="1"/>
</dbReference>
<dbReference type="GO" id="GO:0005524">
    <property type="term" value="F:ATP binding"/>
    <property type="evidence" value="ECO:0007669"/>
    <property type="project" value="UniProtKB-KW"/>
</dbReference>
<dbReference type="InterPro" id="IPR036388">
    <property type="entry name" value="WH-like_DNA-bd_sf"/>
</dbReference>
<keyword evidence="5" id="KW-0067">ATP-binding</keyword>
<keyword evidence="3" id="KW-0547">Nucleotide-binding</keyword>
<dbReference type="InterPro" id="IPR042197">
    <property type="entry name" value="Apaf_helical"/>
</dbReference>
<dbReference type="InterPro" id="IPR038005">
    <property type="entry name" value="RX-like_CC"/>
</dbReference>
<dbReference type="Proteomes" id="UP000291084">
    <property type="component" value="Chromosome 10"/>
</dbReference>
<sequence length="1094" mass="125459">MAEALLGIVLENLGSFLQDQLATYWGVDQHAHKLSSNLTTIRAVLRDAERKQITSHAVKDWLQKLTDAAYVLDDILDECSVQSKTLHSVDGHTSRLSHLHPKDIIFRFRIGKRMKDITQRFHDIHEERLTFELRVGVTEKQAVNDDDDDWRQTSSVITEPIFCGRDKDREKIVKFLLEDASNSEELSIYPIVGMGGLGKTTLAKRVFNDHEISKHFDLRIWICVSDDFNVKRILQSIIECSIGQNPNLGNLEARRKRVEEALQSKRYLLFLDDVWNEDREKWKELKGMLEWAKGAKGATILVTTRLQEVASIMGTHPAYSLTALSEDDSWSLFKHHAFGLNREKREELVAIGKEIVRKCVGSPLAIKTLGSCLRDVSELKQWQNIKESEIWNIREVSSSLISDENSIMRALKLSYFNLEWSLRRCFSFCAIFPKDFEIDKEELIHLWMANGFIKQEGNVEVEDVGNKVWKRLYDRSFFQEAKANRIGMIKTFKIHDLFHDLAQSIMGEECVIYGERKLTRLPNRVHYLRLLNSNYFVDMDAFKKVESFRTVIDFGQGLHCVNIGLLPSNHCLRALHIRSSLFSPLNNLSHLRYLSLDMCSVLHNSICGLQKLQILKLEYCGGLHNFFPENMTQLQDLRHLVINKCPSIAEMPRNIGKLRHLRTLNTFVVGSKLEYGLAELHGLSLVGKLHIRGLENVSNEWEAKEANLMSKKELNRLYLSWGGRANSQGSNVSVERVLEDLEPPSTLKSFGMQGYQGRKLSSWMRSVVVLKDLVEVILVDCKNCEELPPLGKLPHLKKIDVRGMKNVKWIDGESYEEGVEEKAFPSLEKLSVENLPNLERLLRDEGVEIVPRLSELKIDGVLNFKVPRLPCVETVHAIGIEAVTSFMEGVGENMACLKTLSIEFIKGVVVLPDEFRRLGALQELYIAEWYDVEYFPEHVLEGLTSLRSLIISDCKKLKSLSEVVRHLARLESLMISDCPELVALPSNMSQLTALREVSINYCCTLPYGLQRVPSLRVLYIYECTFTSLPDWLGDMTTLEQLRIAYCKELRSLPSSIKRLTNLSYLSICRCPHLKMETGEDWQYMKHIPKLELLP</sequence>
<keyword evidence="2" id="KW-0677">Repeat</keyword>
<feature type="domain" description="R13L1/DRL21-like LRR repeat region" evidence="10">
    <location>
        <begin position="677"/>
        <end position="804"/>
    </location>
</feature>
<dbReference type="InterPro" id="IPR002182">
    <property type="entry name" value="NB-ARC"/>
</dbReference>
<proteinExistence type="predicted"/>
<evidence type="ECO:0000259" key="8">
    <source>
        <dbReference type="Pfam" id="PF23559"/>
    </source>
</evidence>
<dbReference type="SUPFAM" id="SSF52047">
    <property type="entry name" value="RNI-like"/>
    <property type="match status" value="1"/>
</dbReference>
<dbReference type="SUPFAM" id="SSF52540">
    <property type="entry name" value="P-loop containing nucleoside triphosphate hydrolases"/>
    <property type="match status" value="1"/>
</dbReference>
<reference evidence="11 12" key="1">
    <citation type="journal article" date="2015" name="Sci. Rep.">
        <title>The power of single molecule real-time sequencing technology in the de novo assembly of a eukaryotic genome.</title>
        <authorList>
            <person name="Sakai H."/>
            <person name="Naito K."/>
            <person name="Ogiso-Tanaka E."/>
            <person name="Takahashi Y."/>
            <person name="Iseki K."/>
            <person name="Muto C."/>
            <person name="Satou K."/>
            <person name="Teruya K."/>
            <person name="Shiroma A."/>
            <person name="Shimoji M."/>
            <person name="Hirano T."/>
            <person name="Itoh T."/>
            <person name="Kaga A."/>
            <person name="Tomooka N."/>
        </authorList>
    </citation>
    <scope>NUCLEOTIDE SEQUENCE [LARGE SCALE GENOMIC DNA]</scope>
    <source>
        <strain evidence="12">cv. Shumari</strain>
    </source>
</reference>
<evidence type="ECO:0000313" key="11">
    <source>
        <dbReference type="EMBL" id="BAT99737.1"/>
    </source>
</evidence>
<dbReference type="Gene3D" id="1.20.5.4130">
    <property type="match status" value="1"/>
</dbReference>
<gene>
    <name evidence="11" type="primary">Vigan.10G124900</name>
    <name evidence="11" type="ORF">VIGAN_10124900</name>
</gene>
<evidence type="ECO:0000259" key="7">
    <source>
        <dbReference type="Pfam" id="PF18052"/>
    </source>
</evidence>
<feature type="domain" description="NB-ARC" evidence="6">
    <location>
        <begin position="167"/>
        <end position="338"/>
    </location>
</feature>
<dbReference type="Pfam" id="PF23559">
    <property type="entry name" value="WHD_DRP"/>
    <property type="match status" value="1"/>
</dbReference>
<keyword evidence="12" id="KW-1185">Reference proteome</keyword>
<dbReference type="Pfam" id="PF00931">
    <property type="entry name" value="NB-ARC"/>
    <property type="match status" value="1"/>
</dbReference>
<name>A0A0S3T3C0_PHAAN</name>
<dbReference type="AlphaFoldDB" id="A0A0S3T3C0"/>
<dbReference type="SUPFAM" id="SSF52058">
    <property type="entry name" value="L domain-like"/>
    <property type="match status" value="1"/>
</dbReference>
<accession>A0A0S3T3C0</accession>
<dbReference type="GO" id="GO:0051707">
    <property type="term" value="P:response to other organism"/>
    <property type="evidence" value="ECO:0007669"/>
    <property type="project" value="UniProtKB-ARBA"/>
</dbReference>
<feature type="domain" description="Disease resistance protein winged helix" evidence="8">
    <location>
        <begin position="431"/>
        <end position="502"/>
    </location>
</feature>
<dbReference type="PANTHER" id="PTHR36766:SF42">
    <property type="entry name" value="NB-ARC DOMAIN DISEASE RESISTANCE PROTEIN"/>
    <property type="match status" value="1"/>
</dbReference>
<evidence type="ECO:0000256" key="3">
    <source>
        <dbReference type="ARBA" id="ARBA00022741"/>
    </source>
</evidence>
<evidence type="ECO:0000259" key="10">
    <source>
        <dbReference type="Pfam" id="PF25019"/>
    </source>
</evidence>
<dbReference type="Gene3D" id="3.80.10.10">
    <property type="entry name" value="Ribonuclease Inhibitor"/>
    <property type="match status" value="3"/>
</dbReference>
<dbReference type="PANTHER" id="PTHR36766">
    <property type="entry name" value="PLANT BROAD-SPECTRUM MILDEW RESISTANCE PROTEIN RPW8"/>
    <property type="match status" value="1"/>
</dbReference>
<evidence type="ECO:0000256" key="5">
    <source>
        <dbReference type="ARBA" id="ARBA00022840"/>
    </source>
</evidence>
<evidence type="ECO:0000259" key="6">
    <source>
        <dbReference type="Pfam" id="PF00931"/>
    </source>
</evidence>
<dbReference type="CDD" id="cd14798">
    <property type="entry name" value="RX-CC_like"/>
    <property type="match status" value="1"/>
</dbReference>
<feature type="domain" description="Disease resistance N-terminal" evidence="7">
    <location>
        <begin position="6"/>
        <end position="88"/>
    </location>
</feature>
<dbReference type="GO" id="GO:0006952">
    <property type="term" value="P:defense response"/>
    <property type="evidence" value="ECO:0007669"/>
    <property type="project" value="UniProtKB-KW"/>
</dbReference>
<dbReference type="InterPro" id="IPR056789">
    <property type="entry name" value="LRR_R13L1-DRL21"/>
</dbReference>
<organism evidence="11 12">
    <name type="scientific">Vigna angularis var. angularis</name>
    <dbReference type="NCBI Taxonomy" id="157739"/>
    <lineage>
        <taxon>Eukaryota</taxon>
        <taxon>Viridiplantae</taxon>
        <taxon>Streptophyta</taxon>
        <taxon>Embryophyta</taxon>
        <taxon>Tracheophyta</taxon>
        <taxon>Spermatophyta</taxon>
        <taxon>Magnoliopsida</taxon>
        <taxon>eudicotyledons</taxon>
        <taxon>Gunneridae</taxon>
        <taxon>Pentapetalae</taxon>
        <taxon>rosids</taxon>
        <taxon>fabids</taxon>
        <taxon>Fabales</taxon>
        <taxon>Fabaceae</taxon>
        <taxon>Papilionoideae</taxon>
        <taxon>50 kb inversion clade</taxon>
        <taxon>NPAAA clade</taxon>
        <taxon>indigoferoid/millettioid clade</taxon>
        <taxon>Phaseoleae</taxon>
        <taxon>Vigna</taxon>
    </lineage>
</organism>
<dbReference type="Pfam" id="PF25019">
    <property type="entry name" value="LRR_R13L1-DRL21"/>
    <property type="match status" value="1"/>
</dbReference>
<dbReference type="InterPro" id="IPR027417">
    <property type="entry name" value="P-loop_NTPase"/>
</dbReference>
<dbReference type="InterPro" id="IPR041118">
    <property type="entry name" value="Rx_N"/>
</dbReference>
<dbReference type="FunFam" id="1.10.10.10:FF:000322">
    <property type="entry name" value="Probable disease resistance protein At1g63360"/>
    <property type="match status" value="1"/>
</dbReference>